<feature type="compositionally biased region" description="Basic and acidic residues" evidence="1">
    <location>
        <begin position="334"/>
        <end position="344"/>
    </location>
</feature>
<gene>
    <name evidence="2" type="ORF">TWF694_010320</name>
</gene>
<evidence type="ECO:0000313" key="3">
    <source>
        <dbReference type="Proteomes" id="UP001365542"/>
    </source>
</evidence>
<dbReference type="Proteomes" id="UP001365542">
    <property type="component" value="Unassembled WGS sequence"/>
</dbReference>
<feature type="compositionally biased region" description="Polar residues" evidence="1">
    <location>
        <begin position="268"/>
        <end position="278"/>
    </location>
</feature>
<feature type="region of interest" description="Disordered" evidence="1">
    <location>
        <begin position="218"/>
        <end position="355"/>
    </location>
</feature>
<name>A0AAV9XCL3_9PEZI</name>
<feature type="compositionally biased region" description="Basic and acidic residues" evidence="1">
    <location>
        <begin position="23"/>
        <end position="32"/>
    </location>
</feature>
<feature type="compositionally biased region" description="Acidic residues" evidence="1">
    <location>
        <begin position="220"/>
        <end position="231"/>
    </location>
</feature>
<evidence type="ECO:0000313" key="2">
    <source>
        <dbReference type="EMBL" id="KAK6538747.1"/>
    </source>
</evidence>
<feature type="region of interest" description="Disordered" evidence="1">
    <location>
        <begin position="1"/>
        <end position="111"/>
    </location>
</feature>
<keyword evidence="3" id="KW-1185">Reference proteome</keyword>
<dbReference type="EMBL" id="JAVHJO010000007">
    <property type="protein sequence ID" value="KAK6538747.1"/>
    <property type="molecule type" value="Genomic_DNA"/>
</dbReference>
<feature type="compositionally biased region" description="Basic residues" evidence="1">
    <location>
        <begin position="258"/>
        <end position="267"/>
    </location>
</feature>
<sequence>MAATPPPKSPAMECPDAPFWPAKYEHPREVRRSTRIAAGKQSTGEPSTPGGGGSEQSTPPPTVRKDKTVARNLFGAESFQTPMKKKQGMPHTPASISQSAKAASRISKFSLDQRPDNQITIFEDTNARLPVPIGEDEDDVFKTATISKRRKTTTVQFQAPTDDGMMVVQRGRKTFKKFEEQAVFTGPMPRKNLFANYPRPVKAVAMDTFGVDTAVQPVATDDEETEREETPEPPVRNVRFLEAEPTTSVAIAQSPAKSKPKTPRRSARSTVEIETSFLTPPATLQRDHTVSFDDLDSASQRSSVKRKLSYTSPATPEATPAKKRTKGNNGAGVSRDEDVFESPRPRRVAIPKSRV</sequence>
<comment type="caution">
    <text evidence="2">The sequence shown here is derived from an EMBL/GenBank/DDBJ whole genome shotgun (WGS) entry which is preliminary data.</text>
</comment>
<dbReference type="AlphaFoldDB" id="A0AAV9XCL3"/>
<reference evidence="2 3" key="1">
    <citation type="submission" date="2019-10" db="EMBL/GenBank/DDBJ databases">
        <authorList>
            <person name="Palmer J.M."/>
        </authorList>
    </citation>
    <scope>NUCLEOTIDE SEQUENCE [LARGE SCALE GENOMIC DNA]</scope>
    <source>
        <strain evidence="2 3">TWF694</strain>
    </source>
</reference>
<protein>
    <submittedName>
        <fullName evidence="2">Uncharacterized protein</fullName>
    </submittedName>
</protein>
<organism evidence="2 3">
    <name type="scientific">Orbilia ellipsospora</name>
    <dbReference type="NCBI Taxonomy" id="2528407"/>
    <lineage>
        <taxon>Eukaryota</taxon>
        <taxon>Fungi</taxon>
        <taxon>Dikarya</taxon>
        <taxon>Ascomycota</taxon>
        <taxon>Pezizomycotina</taxon>
        <taxon>Orbiliomycetes</taxon>
        <taxon>Orbiliales</taxon>
        <taxon>Orbiliaceae</taxon>
        <taxon>Orbilia</taxon>
    </lineage>
</organism>
<feature type="compositionally biased region" description="Basic residues" evidence="1">
    <location>
        <begin position="345"/>
        <end position="355"/>
    </location>
</feature>
<accession>A0AAV9XCL3</accession>
<proteinExistence type="predicted"/>
<evidence type="ECO:0000256" key="1">
    <source>
        <dbReference type="SAM" id="MobiDB-lite"/>
    </source>
</evidence>